<sequence length="147" mass="16790">MGWISKLFSFLTNPIADLTGGYRERKRIASVMAADVATAENNLKIAKFKAQAARVERQEDNDAGYDLTVLNNRRETKMDELIIIVFLGLFLCHFIPVMQPYMAGGWQAMGYKGAPWYFEFVIVGIAVSTLGLMRLFRAFWRARENKK</sequence>
<evidence type="ECO:0008006" key="4">
    <source>
        <dbReference type="Google" id="ProtNLM"/>
    </source>
</evidence>
<dbReference type="Proteomes" id="UP000282060">
    <property type="component" value="Unassembled WGS sequence"/>
</dbReference>
<keyword evidence="1" id="KW-0472">Membrane</keyword>
<evidence type="ECO:0000256" key="1">
    <source>
        <dbReference type="SAM" id="Phobius"/>
    </source>
</evidence>
<dbReference type="AlphaFoldDB" id="A0A431WDE1"/>
<reference evidence="2 3" key="1">
    <citation type="submission" date="2018-12" db="EMBL/GenBank/DDBJ databases">
        <authorList>
            <person name="Yu L."/>
        </authorList>
    </citation>
    <scope>NUCLEOTIDE SEQUENCE [LARGE SCALE GENOMIC DNA]</scope>
    <source>
        <strain evidence="2 3">HAW-EB5</strain>
    </source>
</reference>
<organism evidence="2 3">
    <name type="scientific">Shewanella atlantica</name>
    <dbReference type="NCBI Taxonomy" id="271099"/>
    <lineage>
        <taxon>Bacteria</taxon>
        <taxon>Pseudomonadati</taxon>
        <taxon>Pseudomonadota</taxon>
        <taxon>Gammaproteobacteria</taxon>
        <taxon>Alteromonadales</taxon>
        <taxon>Shewanellaceae</taxon>
        <taxon>Shewanella</taxon>
    </lineage>
</organism>
<accession>A0A431WDE1</accession>
<protein>
    <recommendedName>
        <fullName evidence="4">Holin of 3TMs, for gene-transfer release</fullName>
    </recommendedName>
</protein>
<dbReference type="EMBL" id="RXNV01000002">
    <property type="protein sequence ID" value="RTR33530.1"/>
    <property type="molecule type" value="Genomic_DNA"/>
</dbReference>
<feature type="transmembrane region" description="Helical" evidence="1">
    <location>
        <begin position="114"/>
        <end position="136"/>
    </location>
</feature>
<dbReference type="RefSeq" id="WP_126505084.1">
    <property type="nucleotide sequence ID" value="NZ_RXNV01000002.1"/>
</dbReference>
<keyword evidence="1" id="KW-0812">Transmembrane</keyword>
<evidence type="ECO:0000313" key="2">
    <source>
        <dbReference type="EMBL" id="RTR33530.1"/>
    </source>
</evidence>
<comment type="caution">
    <text evidence="2">The sequence shown here is derived from an EMBL/GenBank/DDBJ whole genome shotgun (WGS) entry which is preliminary data.</text>
</comment>
<feature type="transmembrane region" description="Helical" evidence="1">
    <location>
        <begin position="81"/>
        <end position="102"/>
    </location>
</feature>
<proteinExistence type="predicted"/>
<keyword evidence="3" id="KW-1185">Reference proteome</keyword>
<evidence type="ECO:0000313" key="3">
    <source>
        <dbReference type="Proteomes" id="UP000282060"/>
    </source>
</evidence>
<dbReference type="OrthoDB" id="6399322at2"/>
<name>A0A431WDE1_9GAMM</name>
<gene>
    <name evidence="2" type="ORF">EKG39_07345</name>
</gene>
<keyword evidence="1" id="KW-1133">Transmembrane helix</keyword>